<dbReference type="PANTHER" id="PTHR15205:SF0">
    <property type="entry name" value="DED DOMAIN-CONTAINING PROTEIN"/>
    <property type="match status" value="1"/>
</dbReference>
<dbReference type="GO" id="GO:0042981">
    <property type="term" value="P:regulation of apoptotic process"/>
    <property type="evidence" value="ECO:0007669"/>
    <property type="project" value="InterPro"/>
</dbReference>
<dbReference type="Gene3D" id="1.10.533.10">
    <property type="entry name" value="Death Domain, Fas"/>
    <property type="match status" value="1"/>
</dbReference>
<evidence type="ECO:0000313" key="5">
    <source>
        <dbReference type="Proteomes" id="UP000827092"/>
    </source>
</evidence>
<name>A0AAV6UYU0_9ARAC</name>
<dbReference type="InterPro" id="IPR038856">
    <property type="entry name" value="DEDD/DEDD2"/>
</dbReference>
<accession>A0AAV6UYU0</accession>
<proteinExistence type="predicted"/>
<dbReference type="GO" id="GO:0003677">
    <property type="term" value="F:DNA binding"/>
    <property type="evidence" value="ECO:0007669"/>
    <property type="project" value="TreeGrafter"/>
</dbReference>
<dbReference type="PROSITE" id="PS50168">
    <property type="entry name" value="DED"/>
    <property type="match status" value="1"/>
</dbReference>
<feature type="compositionally biased region" description="Polar residues" evidence="2">
    <location>
        <begin position="140"/>
        <end position="156"/>
    </location>
</feature>
<dbReference type="EMBL" id="JAFNEN010000229">
    <property type="protein sequence ID" value="KAG8188829.1"/>
    <property type="molecule type" value="Genomic_DNA"/>
</dbReference>
<protein>
    <recommendedName>
        <fullName evidence="3">DED domain-containing protein</fullName>
    </recommendedName>
</protein>
<reference evidence="4 5" key="1">
    <citation type="journal article" date="2022" name="Nat. Ecol. Evol.">
        <title>A masculinizing supergene underlies an exaggerated male reproductive morph in a spider.</title>
        <authorList>
            <person name="Hendrickx F."/>
            <person name="De Corte Z."/>
            <person name="Sonet G."/>
            <person name="Van Belleghem S.M."/>
            <person name="Kostlbacher S."/>
            <person name="Vangestel C."/>
        </authorList>
    </citation>
    <scope>NUCLEOTIDE SEQUENCE [LARGE SCALE GENOMIC DNA]</scope>
    <source>
        <strain evidence="4">W744_W776</strain>
    </source>
</reference>
<dbReference type="Proteomes" id="UP000827092">
    <property type="component" value="Unassembled WGS sequence"/>
</dbReference>
<dbReference type="InterPro" id="IPR001875">
    <property type="entry name" value="DED_dom"/>
</dbReference>
<feature type="region of interest" description="Disordered" evidence="2">
    <location>
        <begin position="140"/>
        <end position="198"/>
    </location>
</feature>
<evidence type="ECO:0000313" key="4">
    <source>
        <dbReference type="EMBL" id="KAG8188829.1"/>
    </source>
</evidence>
<sequence length="263" mass="30030">MADGKSIPKPKNLNMQYESTMFKMFDRVGNSLSKREMRVLELFSGIKIDASLKRNIKNGKDLLLALSKYGYCDESNLSSLISFVKAIKRHDLLHMILMRQKKEVALDPVEEYLKSINQVPQNTEPTAEYPHADRTLRITSASSKNSDSGPSTSNDRVNFPGSEAPPNKRLRRSQRISDQSFGTEDADDVHTSTLGPKKKHTCDVRLRVRAEYCNYQSVLQGNVSSIKRRTWGKVFRSLRAEIGRGKSEWFFFKPVTNFKSFEI</sequence>
<comment type="subcellular location">
    <subcellularLocation>
        <location evidence="1">Nucleus</location>
        <location evidence="1">Nucleolus</location>
    </subcellularLocation>
</comment>
<organism evidence="4 5">
    <name type="scientific">Oedothorax gibbosus</name>
    <dbReference type="NCBI Taxonomy" id="931172"/>
    <lineage>
        <taxon>Eukaryota</taxon>
        <taxon>Metazoa</taxon>
        <taxon>Ecdysozoa</taxon>
        <taxon>Arthropoda</taxon>
        <taxon>Chelicerata</taxon>
        <taxon>Arachnida</taxon>
        <taxon>Araneae</taxon>
        <taxon>Araneomorphae</taxon>
        <taxon>Entelegynae</taxon>
        <taxon>Araneoidea</taxon>
        <taxon>Linyphiidae</taxon>
        <taxon>Erigoninae</taxon>
        <taxon>Oedothorax</taxon>
    </lineage>
</organism>
<gene>
    <name evidence="4" type="ORF">JTE90_004642</name>
</gene>
<dbReference type="SMART" id="SM00031">
    <property type="entry name" value="DED"/>
    <property type="match status" value="1"/>
</dbReference>
<dbReference type="GO" id="GO:0008625">
    <property type="term" value="P:extrinsic apoptotic signaling pathway via death domain receptors"/>
    <property type="evidence" value="ECO:0007669"/>
    <property type="project" value="TreeGrafter"/>
</dbReference>
<dbReference type="InterPro" id="IPR011029">
    <property type="entry name" value="DEATH-like_dom_sf"/>
</dbReference>
<feature type="domain" description="DED" evidence="3">
    <location>
        <begin position="20"/>
        <end position="98"/>
    </location>
</feature>
<dbReference type="PANTHER" id="PTHR15205">
    <property type="entry name" value="DEATH EFFECTOR DOMAIN-CONTAINING PROTEIN"/>
    <property type="match status" value="1"/>
</dbReference>
<keyword evidence="5" id="KW-1185">Reference proteome</keyword>
<evidence type="ECO:0000256" key="2">
    <source>
        <dbReference type="SAM" id="MobiDB-lite"/>
    </source>
</evidence>
<dbReference type="AlphaFoldDB" id="A0AAV6UYU0"/>
<evidence type="ECO:0000256" key="1">
    <source>
        <dbReference type="ARBA" id="ARBA00004604"/>
    </source>
</evidence>
<evidence type="ECO:0000259" key="3">
    <source>
        <dbReference type="PROSITE" id="PS50168"/>
    </source>
</evidence>
<dbReference type="SUPFAM" id="SSF47986">
    <property type="entry name" value="DEATH domain"/>
    <property type="match status" value="1"/>
</dbReference>
<dbReference type="GO" id="GO:0005730">
    <property type="term" value="C:nucleolus"/>
    <property type="evidence" value="ECO:0007669"/>
    <property type="project" value="UniProtKB-SubCell"/>
</dbReference>
<comment type="caution">
    <text evidence="4">The sequence shown here is derived from an EMBL/GenBank/DDBJ whole genome shotgun (WGS) entry which is preliminary data.</text>
</comment>